<organism evidence="1">
    <name type="scientific">Arundo donax</name>
    <name type="common">Giant reed</name>
    <name type="synonym">Donax arundinaceus</name>
    <dbReference type="NCBI Taxonomy" id="35708"/>
    <lineage>
        <taxon>Eukaryota</taxon>
        <taxon>Viridiplantae</taxon>
        <taxon>Streptophyta</taxon>
        <taxon>Embryophyta</taxon>
        <taxon>Tracheophyta</taxon>
        <taxon>Spermatophyta</taxon>
        <taxon>Magnoliopsida</taxon>
        <taxon>Liliopsida</taxon>
        <taxon>Poales</taxon>
        <taxon>Poaceae</taxon>
        <taxon>PACMAD clade</taxon>
        <taxon>Arundinoideae</taxon>
        <taxon>Arundineae</taxon>
        <taxon>Arundo</taxon>
    </lineage>
</organism>
<reference evidence="1" key="1">
    <citation type="submission" date="2014-09" db="EMBL/GenBank/DDBJ databases">
        <authorList>
            <person name="Magalhaes I.L.F."/>
            <person name="Oliveira U."/>
            <person name="Santos F.R."/>
            <person name="Vidigal T.H.D.A."/>
            <person name="Brescovit A.D."/>
            <person name="Santos A.J."/>
        </authorList>
    </citation>
    <scope>NUCLEOTIDE SEQUENCE</scope>
    <source>
        <tissue evidence="1">Shoot tissue taken approximately 20 cm above the soil surface</tissue>
    </source>
</reference>
<protein>
    <submittedName>
        <fullName evidence="1">Uncharacterized protein</fullName>
    </submittedName>
</protein>
<accession>A0A0A9GU69</accession>
<reference evidence="1" key="2">
    <citation type="journal article" date="2015" name="Data Brief">
        <title>Shoot transcriptome of the giant reed, Arundo donax.</title>
        <authorList>
            <person name="Barrero R.A."/>
            <person name="Guerrero F.D."/>
            <person name="Moolhuijzen P."/>
            <person name="Goolsby J.A."/>
            <person name="Tidwell J."/>
            <person name="Bellgard S.E."/>
            <person name="Bellgard M.I."/>
        </authorList>
    </citation>
    <scope>NUCLEOTIDE SEQUENCE</scope>
    <source>
        <tissue evidence="1">Shoot tissue taken approximately 20 cm above the soil surface</tissue>
    </source>
</reference>
<name>A0A0A9GU69_ARUDO</name>
<proteinExistence type="predicted"/>
<evidence type="ECO:0000313" key="1">
    <source>
        <dbReference type="EMBL" id="JAE24108.1"/>
    </source>
</evidence>
<sequence>MLFRQPSAQQ</sequence>
<dbReference type="EMBL" id="GBRH01173788">
    <property type="protein sequence ID" value="JAE24108.1"/>
    <property type="molecule type" value="Transcribed_RNA"/>
</dbReference>